<dbReference type="EMBL" id="MT631475">
    <property type="protein sequence ID" value="QNO51664.1"/>
    <property type="molecule type" value="Genomic_DNA"/>
</dbReference>
<dbReference type="InterPro" id="IPR013783">
    <property type="entry name" value="Ig-like_fold"/>
</dbReference>
<organism evidence="2">
    <name type="scientific">Candidatus Methanophagaceae archaeon ANME-1 ERB6</name>
    <dbReference type="NCBI Taxonomy" id="2759912"/>
    <lineage>
        <taxon>Archaea</taxon>
        <taxon>Methanobacteriati</taxon>
        <taxon>Methanobacteriota</taxon>
        <taxon>Stenosarchaea group</taxon>
        <taxon>Methanomicrobia</taxon>
        <taxon>Candidatus Methanophagales</taxon>
        <taxon>Candidatus Methanophagaceae</taxon>
    </lineage>
</organism>
<dbReference type="InterPro" id="IPR001434">
    <property type="entry name" value="OmcB-like_DUF11"/>
</dbReference>
<sequence>MGEHNVSAKAENANGTDMQTWVWNVTVAPVFGAPNITSFAPPSPVNDTVCNWRTFNVTVNQTVNVSWYLNNTLRHTNVSTKEANYTLHAEVVGEHNVSAKAENANGTDMQAWVWNVTAAPLPVLKINKTDVPDPVSPGGILNYSICVNNTGNATATNVIVTETYDANVTFLDAVPAPSQGSDTWTFPTLNVGESNWINISVAVDASVLNGTVLHNIVNVTCDEGVTDSDTEDTTVISLPVCIETATGTGIACFETDAGTSEDLVAVDESTLPEEGKPARVFPHGFFSFDIIGLTPGQTVVVTITLPDNVPVGTQY</sequence>
<accession>A0A7G9YUI0</accession>
<dbReference type="InterPro" id="IPR053784">
    <property type="entry name" value="Choice_anch_U_dom"/>
</dbReference>
<dbReference type="Pfam" id="PF01345">
    <property type="entry name" value="DUF11"/>
    <property type="match status" value="1"/>
</dbReference>
<dbReference type="NCBIfam" id="TIGR01451">
    <property type="entry name" value="B_ant_repeat"/>
    <property type="match status" value="1"/>
</dbReference>
<dbReference type="NCBIfam" id="NF041766">
    <property type="entry name" value="choice_anch_U"/>
    <property type="match status" value="1"/>
</dbReference>
<protein>
    <recommendedName>
        <fullName evidence="1">DUF11 domain-containing protein</fullName>
    </recommendedName>
</protein>
<reference evidence="2" key="1">
    <citation type="submission" date="2020-06" db="EMBL/GenBank/DDBJ databases">
        <title>Unique genomic features of the anaerobic methanotrophic archaea.</title>
        <authorList>
            <person name="Chadwick G.L."/>
            <person name="Skennerton C.T."/>
            <person name="Laso-Perez R."/>
            <person name="Leu A.O."/>
            <person name="Speth D.R."/>
            <person name="Yu H."/>
            <person name="Morgan-Lang C."/>
            <person name="Hatzenpichler R."/>
            <person name="Goudeau D."/>
            <person name="Malmstrom R."/>
            <person name="Brazelton W.J."/>
            <person name="Woyke T."/>
            <person name="Hallam S.J."/>
            <person name="Tyson G.W."/>
            <person name="Wegener G."/>
            <person name="Boetius A."/>
            <person name="Orphan V."/>
        </authorList>
    </citation>
    <scope>NUCLEOTIDE SEQUENCE</scope>
</reference>
<evidence type="ECO:0000259" key="1">
    <source>
        <dbReference type="Pfam" id="PF01345"/>
    </source>
</evidence>
<evidence type="ECO:0000313" key="2">
    <source>
        <dbReference type="EMBL" id="QNO51664.1"/>
    </source>
</evidence>
<dbReference type="InterPro" id="IPR047589">
    <property type="entry name" value="DUF11_rpt"/>
</dbReference>
<proteinExistence type="predicted"/>
<dbReference type="Gene3D" id="2.60.40.10">
    <property type="entry name" value="Immunoglobulins"/>
    <property type="match status" value="1"/>
</dbReference>
<dbReference type="AlphaFoldDB" id="A0A7G9YUI0"/>
<gene>
    <name evidence="2" type="ORF">IGDPAKFA_00018</name>
</gene>
<feature type="domain" description="DUF11" evidence="1">
    <location>
        <begin position="124"/>
        <end position="232"/>
    </location>
</feature>
<name>A0A7G9YUI0_9EURY</name>